<dbReference type="InterPro" id="IPR033985">
    <property type="entry name" value="SusD-like_N"/>
</dbReference>
<protein>
    <submittedName>
        <fullName evidence="8">RagB/SusD family nutrient uptake outer membrane protein</fullName>
    </submittedName>
</protein>
<evidence type="ECO:0000313" key="8">
    <source>
        <dbReference type="EMBL" id="MFN0292529.1"/>
    </source>
</evidence>
<comment type="similarity">
    <text evidence="2">Belongs to the SusD family.</text>
</comment>
<dbReference type="SUPFAM" id="SSF48452">
    <property type="entry name" value="TPR-like"/>
    <property type="match status" value="1"/>
</dbReference>
<dbReference type="InterPro" id="IPR012944">
    <property type="entry name" value="SusD_RagB_dom"/>
</dbReference>
<dbReference type="Pfam" id="PF07980">
    <property type="entry name" value="SusD_RagB"/>
    <property type="match status" value="1"/>
</dbReference>
<evidence type="ECO:0000259" key="7">
    <source>
        <dbReference type="Pfam" id="PF14322"/>
    </source>
</evidence>
<evidence type="ECO:0000259" key="6">
    <source>
        <dbReference type="Pfam" id="PF07980"/>
    </source>
</evidence>
<gene>
    <name evidence="8" type="ORF">E5L68_014080</name>
</gene>
<dbReference type="PROSITE" id="PS51257">
    <property type="entry name" value="PROKAR_LIPOPROTEIN"/>
    <property type="match status" value="1"/>
</dbReference>
<reference evidence="8 9" key="1">
    <citation type="submission" date="2024-12" db="EMBL/GenBank/DDBJ databases">
        <authorList>
            <person name="Hu S."/>
        </authorList>
    </citation>
    <scope>NUCLEOTIDE SEQUENCE [LARGE SCALE GENOMIC DNA]</scope>
    <source>
        <strain evidence="8 9">P-25</strain>
    </source>
</reference>
<proteinExistence type="inferred from homology"/>
<evidence type="ECO:0000256" key="2">
    <source>
        <dbReference type="ARBA" id="ARBA00006275"/>
    </source>
</evidence>
<dbReference type="RefSeq" id="WP_138731111.1">
    <property type="nucleotide sequence ID" value="NZ_SRMP02000025.1"/>
</dbReference>
<keyword evidence="4" id="KW-0472">Membrane</keyword>
<keyword evidence="9" id="KW-1185">Reference proteome</keyword>
<evidence type="ECO:0000256" key="3">
    <source>
        <dbReference type="ARBA" id="ARBA00022729"/>
    </source>
</evidence>
<dbReference type="InterPro" id="IPR011990">
    <property type="entry name" value="TPR-like_helical_dom_sf"/>
</dbReference>
<evidence type="ECO:0000256" key="1">
    <source>
        <dbReference type="ARBA" id="ARBA00004442"/>
    </source>
</evidence>
<evidence type="ECO:0000256" key="5">
    <source>
        <dbReference type="ARBA" id="ARBA00023237"/>
    </source>
</evidence>
<dbReference type="Pfam" id="PF14322">
    <property type="entry name" value="SusD-like_3"/>
    <property type="match status" value="1"/>
</dbReference>
<keyword evidence="5" id="KW-0998">Cell outer membrane</keyword>
<sequence length="456" mass="51937">MIEHLKIRKASLLLSIVLMLVTGCEKYLDVKPDKKIATPEKLSDLEGMLDYYGQLNARYPQAAEISADNYYLNDAGWASSSELHQNYYLWQKYDLNPADWNFPYENIYVSNVILETLPQINYPLSENTRANQIKGGALLLRGYFYLALVQLFAPVYHEATAGNDLGIPIRHSSEVNEPSVRATVRENYNQIIKDLEQAIPLLPALPHASYKHRASRAAAYGTLARTYLIMQKYSEAGLYADSCLQLNSTLMDYNTISTTSTIPFRQFNDEVVYDTKTTAPSALAQTRAKVDEALYQSYQLNDLRRTIFFRLNTDGSKAFKGNYTGLGTAAMFTGIATDEMYLIRAEAYARAGRKEMALADLNSLLVKRFKTGTYNLATALDAQEALDLVLRERRKELVFRTLRWSDLRRLNKEPRYRVDLIRTINGIAYELKHDSDRYTLQISAEVINRTGMPQNP</sequence>
<dbReference type="EMBL" id="SRMP02000025">
    <property type="protein sequence ID" value="MFN0292529.1"/>
    <property type="molecule type" value="Genomic_DNA"/>
</dbReference>
<comment type="caution">
    <text evidence="8">The sequence shown here is derived from an EMBL/GenBank/DDBJ whole genome shotgun (WGS) entry which is preliminary data.</text>
</comment>
<feature type="domain" description="SusD-like N-terminal" evidence="7">
    <location>
        <begin position="26"/>
        <end position="228"/>
    </location>
</feature>
<evidence type="ECO:0000313" key="9">
    <source>
        <dbReference type="Proteomes" id="UP001517367"/>
    </source>
</evidence>
<comment type="subcellular location">
    <subcellularLocation>
        <location evidence="1">Cell outer membrane</location>
    </subcellularLocation>
</comment>
<dbReference type="Proteomes" id="UP001517367">
    <property type="component" value="Unassembled WGS sequence"/>
</dbReference>
<name>A0ABW9JLI9_9SPHI</name>
<dbReference type="Gene3D" id="1.25.40.390">
    <property type="match status" value="1"/>
</dbReference>
<feature type="domain" description="RagB/SusD" evidence="6">
    <location>
        <begin position="339"/>
        <end position="439"/>
    </location>
</feature>
<organism evidence="8 9">
    <name type="scientific">Pedobacter helvus</name>
    <dbReference type="NCBI Taxonomy" id="2563444"/>
    <lineage>
        <taxon>Bacteria</taxon>
        <taxon>Pseudomonadati</taxon>
        <taxon>Bacteroidota</taxon>
        <taxon>Sphingobacteriia</taxon>
        <taxon>Sphingobacteriales</taxon>
        <taxon>Sphingobacteriaceae</taxon>
        <taxon>Pedobacter</taxon>
    </lineage>
</organism>
<accession>A0ABW9JLI9</accession>
<evidence type="ECO:0000256" key="4">
    <source>
        <dbReference type="ARBA" id="ARBA00023136"/>
    </source>
</evidence>
<keyword evidence="3" id="KW-0732">Signal</keyword>